<sequence length="104" mass="12027">HLLLQLPIPTTFPMTFLRLNAKVIGSFGHKREILDLIRVLPDDKMGSKDSICEFPQLIIGYEKSEGDYRHVEITLCRTVRRPILSNGNPEQINEEFELYNWEAG</sequence>
<accession>W1P4J8</accession>
<evidence type="ECO:0000313" key="2">
    <source>
        <dbReference type="Proteomes" id="UP000017836"/>
    </source>
</evidence>
<protein>
    <submittedName>
        <fullName evidence="1">Uncharacterized protein</fullName>
    </submittedName>
</protein>
<feature type="non-terminal residue" evidence="1">
    <location>
        <position position="104"/>
    </location>
</feature>
<keyword evidence="2" id="KW-1185">Reference proteome</keyword>
<reference evidence="2" key="1">
    <citation type="journal article" date="2013" name="Science">
        <title>The Amborella genome and the evolution of flowering plants.</title>
        <authorList>
            <consortium name="Amborella Genome Project"/>
        </authorList>
    </citation>
    <scope>NUCLEOTIDE SEQUENCE [LARGE SCALE GENOMIC DNA]</scope>
</reference>
<proteinExistence type="predicted"/>
<dbReference type="AlphaFoldDB" id="W1P4J8"/>
<feature type="non-terminal residue" evidence="1">
    <location>
        <position position="1"/>
    </location>
</feature>
<dbReference type="Proteomes" id="UP000017836">
    <property type="component" value="Unassembled WGS sequence"/>
</dbReference>
<organism evidence="1 2">
    <name type="scientific">Amborella trichopoda</name>
    <dbReference type="NCBI Taxonomy" id="13333"/>
    <lineage>
        <taxon>Eukaryota</taxon>
        <taxon>Viridiplantae</taxon>
        <taxon>Streptophyta</taxon>
        <taxon>Embryophyta</taxon>
        <taxon>Tracheophyta</taxon>
        <taxon>Spermatophyta</taxon>
        <taxon>Magnoliopsida</taxon>
        <taxon>Amborellales</taxon>
        <taxon>Amborellaceae</taxon>
        <taxon>Amborella</taxon>
    </lineage>
</organism>
<name>W1P4J8_AMBTC</name>
<dbReference type="HOGENOM" id="CLU_2270597_0_0_1"/>
<evidence type="ECO:0000313" key="1">
    <source>
        <dbReference type="EMBL" id="ERN02843.1"/>
    </source>
</evidence>
<gene>
    <name evidence="1" type="ORF">AMTR_s00086p00161100</name>
</gene>
<dbReference type="EMBL" id="KI394485">
    <property type="protein sequence ID" value="ERN02843.1"/>
    <property type="molecule type" value="Genomic_DNA"/>
</dbReference>